<dbReference type="EMBL" id="AVOT02000247">
    <property type="protein sequence ID" value="MBW0461958.1"/>
    <property type="molecule type" value="Genomic_DNA"/>
</dbReference>
<organism evidence="1 2">
    <name type="scientific">Austropuccinia psidii MF-1</name>
    <dbReference type="NCBI Taxonomy" id="1389203"/>
    <lineage>
        <taxon>Eukaryota</taxon>
        <taxon>Fungi</taxon>
        <taxon>Dikarya</taxon>
        <taxon>Basidiomycota</taxon>
        <taxon>Pucciniomycotina</taxon>
        <taxon>Pucciniomycetes</taxon>
        <taxon>Pucciniales</taxon>
        <taxon>Sphaerophragmiaceae</taxon>
        <taxon>Austropuccinia</taxon>
    </lineage>
</organism>
<name>A0A9Q3BAZ4_9BASI</name>
<gene>
    <name evidence="1" type="ORF">O181_001673</name>
</gene>
<sequence>MGSPFHGSLKATEWALLKKVYIPCLMLSQEIPLDEHNLANTQRKMGKSEELSNELMKNTFHLISAISIATSWTVSMDDVTEFGEHWKIFHLSNQHLFPKQKSTTNHHFSDHISELFQL</sequence>
<protein>
    <submittedName>
        <fullName evidence="1">Uncharacterized protein</fullName>
    </submittedName>
</protein>
<reference evidence="1" key="1">
    <citation type="submission" date="2021-03" db="EMBL/GenBank/DDBJ databases">
        <title>Draft genome sequence of rust myrtle Austropuccinia psidii MF-1, a brazilian biotype.</title>
        <authorList>
            <person name="Quecine M.C."/>
            <person name="Pachon D.M.R."/>
            <person name="Bonatelli M.L."/>
            <person name="Correr F.H."/>
            <person name="Franceschini L.M."/>
            <person name="Leite T.F."/>
            <person name="Margarido G.R.A."/>
            <person name="Almeida C.A."/>
            <person name="Ferrarezi J.A."/>
            <person name="Labate C.A."/>
        </authorList>
    </citation>
    <scope>NUCLEOTIDE SEQUENCE</scope>
    <source>
        <strain evidence="1">MF-1</strain>
    </source>
</reference>
<comment type="caution">
    <text evidence="1">The sequence shown here is derived from an EMBL/GenBank/DDBJ whole genome shotgun (WGS) entry which is preliminary data.</text>
</comment>
<proteinExistence type="predicted"/>
<keyword evidence="2" id="KW-1185">Reference proteome</keyword>
<accession>A0A9Q3BAZ4</accession>
<evidence type="ECO:0000313" key="2">
    <source>
        <dbReference type="Proteomes" id="UP000765509"/>
    </source>
</evidence>
<dbReference type="Proteomes" id="UP000765509">
    <property type="component" value="Unassembled WGS sequence"/>
</dbReference>
<evidence type="ECO:0000313" key="1">
    <source>
        <dbReference type="EMBL" id="MBW0461958.1"/>
    </source>
</evidence>
<dbReference type="AlphaFoldDB" id="A0A9Q3BAZ4"/>